<sequence length="731" mass="84367">MKETVSFFFLGTACHHSSYQDALTVFHKAAALNANKPGSKVAVHLFDGVGSDPGELADIHPTPGRYLYDAVNNLKLKVEDGILESVRDLMQQVTGCLAGDGMDDLLFEATLFLEQLIRENNGVMPKTVNLHGYSRGADSCVRLANLLDSLYPDVKVNLFLVDHVPGPWRADDPNSYVIPKNVQRIDAAVMLHENTPCFAPQDRSRYVFTSPHTTKVAIKVYPGGHGQAMLLTPEQETNHVAKLAHDDFYRFCQETGSLSERDPIPPYKVRHTWTSYSDEPAEVLTKEQRFEYYNEMQESWLLYSKSSAINPRNVLSNHQHYSQDHRLFVNQEHGELFMELFPNLYQWFYEGIKVDRKRLLKELAILEHSNSKFYEKFCKVNDIQPDSLLPRPRKRRTYFRRQLGKTLVDDERSFLEQAIISVTNYETHHNEKNCETIAFAIRRLQAFLEHTAEQDDKYTCLYLKQKIANIVRYLAICDKKDTYLYRQLSKVCHSFQYIDRIIGVLEGHLKNNRELHLEQQNYIERLIEKLLAIKDDDGLNYMDKLKVAKSTVNSLSLHLQDPEDYRVLSYNLMSRSLYPINGKYTFPSLLKSLNELNSPGYSEASIASNIAKKFEAYYLRNMFWDSIHKLLSHIINIPPFFSEKKSDLAQEIYQALHKLDENGLGNDLTEVSKVLADRQKKVHEDYRANGKQVLGDFDKIMIEANGQLNMEINAFPFKETDGDIHRELILA</sequence>
<evidence type="ECO:0000313" key="2">
    <source>
        <dbReference type="EMBL" id="CDZ76509.1"/>
    </source>
</evidence>
<protein>
    <recommendedName>
        <fullName evidence="1">DUF5621 domain-containing protein</fullName>
    </recommendedName>
</protein>
<keyword evidence="3" id="KW-1185">Reference proteome</keyword>
<dbReference type="OrthoDB" id="5653059at2"/>
<dbReference type="AlphaFoldDB" id="A0A078KXN2"/>
<dbReference type="InterPro" id="IPR040945">
    <property type="entry name" value="DUF5621"/>
</dbReference>
<dbReference type="EMBL" id="CCSB01000001">
    <property type="protein sequence ID" value="CDZ76509.1"/>
    <property type="molecule type" value="Genomic_DNA"/>
</dbReference>
<organism evidence="2 3">
    <name type="scientific">Legionella massiliensis</name>
    <dbReference type="NCBI Taxonomy" id="1034943"/>
    <lineage>
        <taxon>Bacteria</taxon>
        <taxon>Pseudomonadati</taxon>
        <taxon>Pseudomonadota</taxon>
        <taxon>Gammaproteobacteria</taxon>
        <taxon>Legionellales</taxon>
        <taxon>Legionellaceae</taxon>
        <taxon>Legionella</taxon>
    </lineage>
</organism>
<dbReference type="RefSeq" id="WP_043873030.1">
    <property type="nucleotide sequence ID" value="NZ_CCVW01000001.1"/>
</dbReference>
<dbReference type="Proteomes" id="UP000044071">
    <property type="component" value="Unassembled WGS sequence"/>
</dbReference>
<dbReference type="Pfam" id="PF18532">
    <property type="entry name" value="DUF5621"/>
    <property type="match status" value="1"/>
</dbReference>
<evidence type="ECO:0000259" key="1">
    <source>
        <dbReference type="Pfam" id="PF18532"/>
    </source>
</evidence>
<feature type="domain" description="DUF5621" evidence="1">
    <location>
        <begin position="285"/>
        <end position="383"/>
    </location>
</feature>
<name>A0A078KXN2_9GAMM</name>
<dbReference type="eggNOG" id="ENOG502ZAWA">
    <property type="taxonomic scope" value="Bacteria"/>
</dbReference>
<gene>
    <name evidence="2" type="ORF">BN59_00779</name>
</gene>
<dbReference type="Gene3D" id="1.10.1240.80">
    <property type="match status" value="1"/>
</dbReference>
<accession>A0A078KXN2</accession>
<dbReference type="STRING" id="1034943.BN59_00779"/>
<reference evidence="2 3" key="1">
    <citation type="submission" date="2014-06" db="EMBL/GenBank/DDBJ databases">
        <authorList>
            <person name="Urmite Genomes Urmite Genomes"/>
        </authorList>
    </citation>
    <scope>NUCLEOTIDE SEQUENCE [LARGE SCALE GENOMIC DNA]</scope>
</reference>
<dbReference type="ESTHER" id="9gamm-a0a078kxn2">
    <property type="family name" value="lpg2422"/>
</dbReference>
<proteinExistence type="predicted"/>
<evidence type="ECO:0000313" key="3">
    <source>
        <dbReference type="Proteomes" id="UP000044071"/>
    </source>
</evidence>